<dbReference type="InterPro" id="IPR036047">
    <property type="entry name" value="F-box-like_dom_sf"/>
</dbReference>
<feature type="domain" description="F-box" evidence="1">
    <location>
        <begin position="1"/>
        <end position="44"/>
    </location>
</feature>
<evidence type="ECO:0000259" key="1">
    <source>
        <dbReference type="PROSITE" id="PS50181"/>
    </source>
</evidence>
<protein>
    <recommendedName>
        <fullName evidence="1">F-box domain-containing protein</fullName>
    </recommendedName>
</protein>
<reference evidence="2 3" key="1">
    <citation type="journal article" date="2023" name="Elife">
        <title>Identification of key yeast species and microbe-microbe interactions impacting larval growth of Drosophila in the wild.</title>
        <authorList>
            <person name="Mure A."/>
            <person name="Sugiura Y."/>
            <person name="Maeda R."/>
            <person name="Honda K."/>
            <person name="Sakurai N."/>
            <person name="Takahashi Y."/>
            <person name="Watada M."/>
            <person name="Katoh T."/>
            <person name="Gotoh A."/>
            <person name="Gotoh Y."/>
            <person name="Taniguchi I."/>
            <person name="Nakamura K."/>
            <person name="Hayashi T."/>
            <person name="Katayama T."/>
            <person name="Uemura T."/>
            <person name="Hattori Y."/>
        </authorList>
    </citation>
    <scope>NUCLEOTIDE SEQUENCE [LARGE SCALE GENOMIC DNA]</scope>
    <source>
        <strain evidence="2 3">PK-24</strain>
    </source>
</reference>
<gene>
    <name evidence="2" type="ORF">DAPK24_042620</name>
</gene>
<dbReference type="InterPro" id="IPR001810">
    <property type="entry name" value="F-box_dom"/>
</dbReference>
<accession>A0AAV5R7W4</accession>
<dbReference type="PROSITE" id="PS50181">
    <property type="entry name" value="FBOX"/>
    <property type="match status" value="1"/>
</dbReference>
<keyword evidence="3" id="KW-1185">Reference proteome</keyword>
<evidence type="ECO:0000313" key="2">
    <source>
        <dbReference type="EMBL" id="GMM47664.1"/>
    </source>
</evidence>
<proteinExistence type="predicted"/>
<sequence>MLDELPIEIWKDISEHLEDNDLLNLIKASKRMEFLKSDIIWKDIVKQNWFLTFYDFEFLIYDDIDEYKKCGSYYQLFRKLKFHDYHVIKVIDHMDDLNRDKLDSTQLNLEGIYKKFKYYLPQLMRESRHLKAEDFKEINGRLAITQSQFNAYTKERSTNLRRIYIASKIIKSINSRKFFEFLRFYEVFSDSERPTDYETFYLQFSYCDPLFYDSLLIRDKIINETLNEYKSTDFENNCGSNISKVYTIGKILLKKLKKQSGFIKVDESYTNHSGNSVWLLSRLYMGDFDDPFPLIYLTIGKICSLVGIHECISLNSNFIGVQNENKNIYGLIRKKNGFGIVIFRRLANVENNHLIKKWSGKNSPEIHEYEDIFFSYASMDNINTARISKINNSVEYEHMITNNHGRIHSQLLFVGKDIDRELILNITKLVYEKVLLTPTINLFNKCLFKTEIEEKSYEDTFGLSFLYPLEKHRDLISQCLLLGYLDDFTSPLIGTIISTKMSYGVVTNVMSSRWEELGYCVYSTEFGERYIYGDDVVNLRDNIPVLETLLSDDSIGKYFRSYESGKFIGLNPFPCS</sequence>
<comment type="caution">
    <text evidence="2">The sequence shown here is derived from an EMBL/GenBank/DDBJ whole genome shotgun (WGS) entry which is preliminary data.</text>
</comment>
<dbReference type="Proteomes" id="UP001378960">
    <property type="component" value="Unassembled WGS sequence"/>
</dbReference>
<dbReference type="AlphaFoldDB" id="A0AAV5R7W4"/>
<evidence type="ECO:0000313" key="3">
    <source>
        <dbReference type="Proteomes" id="UP001378960"/>
    </source>
</evidence>
<dbReference type="EMBL" id="BTGB01000009">
    <property type="protein sequence ID" value="GMM47664.1"/>
    <property type="molecule type" value="Genomic_DNA"/>
</dbReference>
<name>A0AAV5R7W4_PICKL</name>
<dbReference type="SUPFAM" id="SSF81383">
    <property type="entry name" value="F-box domain"/>
    <property type="match status" value="1"/>
</dbReference>
<organism evidence="2 3">
    <name type="scientific">Pichia kluyveri</name>
    <name type="common">Yeast</name>
    <dbReference type="NCBI Taxonomy" id="36015"/>
    <lineage>
        <taxon>Eukaryota</taxon>
        <taxon>Fungi</taxon>
        <taxon>Dikarya</taxon>
        <taxon>Ascomycota</taxon>
        <taxon>Saccharomycotina</taxon>
        <taxon>Pichiomycetes</taxon>
        <taxon>Pichiales</taxon>
        <taxon>Pichiaceae</taxon>
        <taxon>Pichia</taxon>
    </lineage>
</organism>